<reference evidence="2" key="2">
    <citation type="submission" date="2019-06" db="EMBL/GenBank/DDBJ databases">
        <title>Genomics analysis of Aphanomyces spp. identifies a new class of oomycete effector associated with host adaptation.</title>
        <authorList>
            <person name="Gaulin E."/>
        </authorList>
    </citation>
    <scope>NUCLEOTIDE SEQUENCE</scope>
    <source>
        <strain evidence="2">CBS 578.67</strain>
    </source>
</reference>
<protein>
    <submittedName>
        <fullName evidence="3">Aste57867_12042 protein</fullName>
    </submittedName>
</protein>
<evidence type="ECO:0000256" key="1">
    <source>
        <dbReference type="ARBA" id="ARBA00023026"/>
    </source>
</evidence>
<keyword evidence="1" id="KW-0843">Virulence</keyword>
<evidence type="ECO:0000313" key="2">
    <source>
        <dbReference type="EMBL" id="KAF0697270.1"/>
    </source>
</evidence>
<keyword evidence="4" id="KW-1185">Reference proteome</keyword>
<sequence>MRVFHRVVLPVAATVSATTQCPHASGASSLSTTSSSPWCLGRSAANEAIKAHARAVVRLSRPQPDDPTTLPPLVCTGWFLGADGHILTNYHCISSPEDAAATTFEVSGACTACTKAHAALCLGPATTGATLVAASEALDYALVRPFASLVAAHGVYLQLHATDDTNLLAQDIYILQHPGGGAMTVAKDDIVRTTTAAGCDATAAREDLVGYALPTAEGSSGSPVVSSASGLVIALHTCGGGCSASQGNSGSLNAGIRATAIAADLARQGQLPSNATASPLATTTTPPLVHVANVRGTLFQRTQGISIDTFFVRMHETGAIEVNVRSRRDTACDGSYFDAKVLLVSIDPTDGSLTLLNVNDNAPPHDAILNYVLPPGEYYLFVGTSAMTADLVLNAPSASAALFAHTADRGSLFSCGASNARFGSYDLSLRVDDATSIGAWTAPSSGLPCHDLPTACTVPSSPASTASSPELRVQAIVAGTLVAANGTISHDLVQFSMPRPGKLALDVVSFQQSDDGALQPDGFDAAGLCGRAYVDTVIFIFETTSGVILAASDGRSPVPTTRQISISTRDPYLEVYLPGGNYTLVVGHAPLTLQEALHVLEPGARDAAATPLLCGEAATKGHYHVLFLANQNVVAKPSGSFDRAACTEEICNTSSR</sequence>
<organism evidence="3 4">
    <name type="scientific">Aphanomyces stellatus</name>
    <dbReference type="NCBI Taxonomy" id="120398"/>
    <lineage>
        <taxon>Eukaryota</taxon>
        <taxon>Sar</taxon>
        <taxon>Stramenopiles</taxon>
        <taxon>Oomycota</taxon>
        <taxon>Saprolegniomycetes</taxon>
        <taxon>Saprolegniales</taxon>
        <taxon>Verrucalvaceae</taxon>
        <taxon>Aphanomyces</taxon>
    </lineage>
</organism>
<dbReference type="PANTHER" id="PTHR36234:SF5">
    <property type="entry name" value="LYSYL ENDOPEPTIDASE"/>
    <property type="match status" value="1"/>
</dbReference>
<dbReference type="EMBL" id="CAADRA010005357">
    <property type="protein sequence ID" value="VFT88897.1"/>
    <property type="molecule type" value="Genomic_DNA"/>
</dbReference>
<dbReference type="AlphaFoldDB" id="A0A485KV01"/>
<dbReference type="SUPFAM" id="SSF50494">
    <property type="entry name" value="Trypsin-like serine proteases"/>
    <property type="match status" value="1"/>
</dbReference>
<name>A0A485KV01_9STRA</name>
<evidence type="ECO:0000313" key="3">
    <source>
        <dbReference type="EMBL" id="VFT88897.1"/>
    </source>
</evidence>
<dbReference type="Gene3D" id="2.40.10.10">
    <property type="entry name" value="Trypsin-like serine proteases"/>
    <property type="match status" value="2"/>
</dbReference>
<gene>
    <name evidence="3" type="primary">Aste57867_12042</name>
    <name evidence="2" type="ORF">As57867_011997</name>
    <name evidence="3" type="ORF">ASTE57867_12042</name>
</gene>
<dbReference type="PANTHER" id="PTHR36234">
    <property type="entry name" value="LYSYL ENDOPEPTIDASE"/>
    <property type="match status" value="1"/>
</dbReference>
<reference evidence="3 4" key="1">
    <citation type="submission" date="2019-03" db="EMBL/GenBank/DDBJ databases">
        <authorList>
            <person name="Gaulin E."/>
            <person name="Dumas B."/>
        </authorList>
    </citation>
    <scope>NUCLEOTIDE SEQUENCE [LARGE SCALE GENOMIC DNA]</scope>
    <source>
        <strain evidence="3">CBS 568.67</strain>
    </source>
</reference>
<evidence type="ECO:0000313" key="4">
    <source>
        <dbReference type="Proteomes" id="UP000332933"/>
    </source>
</evidence>
<dbReference type="Proteomes" id="UP000332933">
    <property type="component" value="Unassembled WGS sequence"/>
</dbReference>
<dbReference type="OrthoDB" id="66660at2759"/>
<dbReference type="EMBL" id="VJMH01005336">
    <property type="protein sequence ID" value="KAF0697270.1"/>
    <property type="molecule type" value="Genomic_DNA"/>
</dbReference>
<dbReference type="Pfam" id="PF13365">
    <property type="entry name" value="Trypsin_2"/>
    <property type="match status" value="1"/>
</dbReference>
<dbReference type="InterPro" id="IPR043504">
    <property type="entry name" value="Peptidase_S1_PA_chymotrypsin"/>
</dbReference>
<accession>A0A485KV01</accession>
<dbReference type="InterPro" id="IPR009003">
    <property type="entry name" value="Peptidase_S1_PA"/>
</dbReference>
<proteinExistence type="predicted"/>